<evidence type="ECO:0000313" key="1">
    <source>
        <dbReference type="EMBL" id="EUJ32668.1"/>
    </source>
</evidence>
<protein>
    <submittedName>
        <fullName evidence="1">Uncharacterized protein</fullName>
    </submittedName>
</protein>
<gene>
    <name evidence="1" type="ORF">PCORN_01805</name>
</gene>
<dbReference type="Proteomes" id="UP000019254">
    <property type="component" value="Unassembled WGS sequence"/>
</dbReference>
<keyword evidence="2" id="KW-1185">Reference proteome</keyword>
<dbReference type="OrthoDB" id="9801679at2"/>
<dbReference type="EMBL" id="AODE01000004">
    <property type="protein sequence ID" value="EUJ32668.1"/>
    <property type="molecule type" value="Genomic_DNA"/>
</dbReference>
<dbReference type="STRING" id="1265820.PCORN_01805"/>
<reference evidence="1 2" key="1">
    <citation type="journal article" date="2014" name="Int. J. Syst. Evol. Microbiol.">
        <title>Listeria floridensis sp. nov., Listeria aquatica sp. nov., Listeria cornellensis sp. nov., Listeria riparia sp. nov. and Listeria grandensis sp. nov., from agricultural and natural environments.</title>
        <authorList>
            <person name="den Bakker H.C."/>
            <person name="Warchocki S."/>
            <person name="Wright E.M."/>
            <person name="Allred A.F."/>
            <person name="Ahlstrom C."/>
            <person name="Manuel C.S."/>
            <person name="Stasiewicz M.J."/>
            <person name="Burrell A."/>
            <person name="Roof S."/>
            <person name="Strawn L."/>
            <person name="Fortes E.D."/>
            <person name="Nightingale K.K."/>
            <person name="Kephart D."/>
            <person name="Wiedmann M."/>
        </authorList>
    </citation>
    <scope>NUCLEOTIDE SEQUENCE [LARGE SCALE GENOMIC DNA]</scope>
    <source>
        <strain evidence="2">FSL F6-969</strain>
    </source>
</reference>
<dbReference type="PATRIC" id="fig|1265820.5.peg.350"/>
<comment type="caution">
    <text evidence="1">The sequence shown here is derived from an EMBL/GenBank/DDBJ whole genome shotgun (WGS) entry which is preliminary data.</text>
</comment>
<name>W7CI89_9LIST</name>
<dbReference type="RefSeq" id="WP_036076911.1">
    <property type="nucleotide sequence ID" value="NZ_AODE01000004.1"/>
</dbReference>
<evidence type="ECO:0000313" key="2">
    <source>
        <dbReference type="Proteomes" id="UP000019254"/>
    </source>
</evidence>
<dbReference type="AlphaFoldDB" id="W7CI89"/>
<accession>W7CI89</accession>
<dbReference type="InterPro" id="IPR026876">
    <property type="entry name" value="Fn3_assoc_repeat"/>
</dbReference>
<dbReference type="Pfam" id="PF13287">
    <property type="entry name" value="Fn3_assoc"/>
    <property type="match status" value="1"/>
</dbReference>
<sequence>MSKAYITFTTRDAAYMGARSTMYKDWQNVQVKAQNQTADRVKYSLEMWTKYGMTHTLQGVKILANGVGVELENPNAGTDIYYTTDGSDPMGANGVVSSTATKYEAGTTLDANAKLTVRAFTTNNWGPITK</sequence>
<proteinExistence type="predicted"/>
<organism evidence="1 2">
    <name type="scientific">Listeria cornellensis FSL F6-0969</name>
    <dbReference type="NCBI Taxonomy" id="1265820"/>
    <lineage>
        <taxon>Bacteria</taxon>
        <taxon>Bacillati</taxon>
        <taxon>Bacillota</taxon>
        <taxon>Bacilli</taxon>
        <taxon>Bacillales</taxon>
        <taxon>Listeriaceae</taxon>
        <taxon>Listeria</taxon>
    </lineage>
</organism>